<keyword evidence="6" id="KW-0168">Coated pit</keyword>
<dbReference type="STRING" id="40148.A0A0E0AJA5"/>
<dbReference type="HOGENOM" id="CLU_053778_2_0_1"/>
<organism evidence="9">
    <name type="scientific">Oryza glumipatula</name>
    <dbReference type="NCBI Taxonomy" id="40148"/>
    <lineage>
        <taxon>Eukaryota</taxon>
        <taxon>Viridiplantae</taxon>
        <taxon>Streptophyta</taxon>
        <taxon>Embryophyta</taxon>
        <taxon>Tracheophyta</taxon>
        <taxon>Spermatophyta</taxon>
        <taxon>Magnoliopsida</taxon>
        <taxon>Liliopsida</taxon>
        <taxon>Poales</taxon>
        <taxon>Poaceae</taxon>
        <taxon>BOP clade</taxon>
        <taxon>Oryzoideae</taxon>
        <taxon>Oryzeae</taxon>
        <taxon>Oryzinae</taxon>
        <taxon>Oryza</taxon>
    </lineage>
</organism>
<dbReference type="InterPro" id="IPR000996">
    <property type="entry name" value="Clathrin_L-chain"/>
</dbReference>
<dbReference type="PANTHER" id="PTHR10639:SF33">
    <property type="entry name" value="CLATHRIN LIGHT CHAIN 1"/>
    <property type="match status" value="1"/>
</dbReference>
<dbReference type="PANTHER" id="PTHR10639">
    <property type="entry name" value="CLATHRIN LIGHT CHAIN"/>
    <property type="match status" value="1"/>
</dbReference>
<keyword evidence="5" id="KW-0472">Membrane</keyword>
<dbReference type="GO" id="GO:0030132">
    <property type="term" value="C:clathrin coat of coated pit"/>
    <property type="evidence" value="ECO:0007669"/>
    <property type="project" value="InterPro"/>
</dbReference>
<feature type="compositionally biased region" description="Basic and acidic residues" evidence="8">
    <location>
        <begin position="322"/>
        <end position="347"/>
    </location>
</feature>
<sequence>MSSFDSVAAVAGDGDADDDDVLPPAPFDPAADGAQGGLGALRRGHRFATSYSSFGTAASEDDLAGAGAGTDGGVGAGMPLGSSSNGGAAYGYGGSGDVMNGHVDQIGDVMGGGVVVGDGGGIDDDLFAGAGDGDDGPVLPPPEAMKEEGILRREWRRQNALMLEEKERKERERRGEIIAEADEFKRSFAEKRKLNGDTNRAQNRDREKTDPPSSPWMVQLFLEKQEKFHGEAEKQYWKAIAEMVPHEIPGLEKRGKRREKQSAEANAKAKQPGVVVVQGPKPGKPTDLSRMRQVLMKLKQTPPPHMAPPPPQPAKDTGGDTDANKDGEAEKAAGEIEKKAAGGEKEAAAGPPVTAAAAADAQANKAAAEETAKK</sequence>
<protein>
    <recommendedName>
        <fullName evidence="11">Clathrin light chain</fullName>
    </recommendedName>
</protein>
<evidence type="ECO:0000313" key="9">
    <source>
        <dbReference type="EnsemblPlants" id="OGLUM07G12410.1"/>
    </source>
</evidence>
<dbReference type="AlphaFoldDB" id="A0A0E0AJA5"/>
<dbReference type="EnsemblPlants" id="OGLUM07G12410.1">
    <property type="protein sequence ID" value="OGLUM07G12410.1"/>
    <property type="gene ID" value="OGLUM07G12410"/>
</dbReference>
<dbReference type="Proteomes" id="UP000026961">
    <property type="component" value="Chromosome 7"/>
</dbReference>
<dbReference type="GO" id="GO:0030130">
    <property type="term" value="C:clathrin coat of trans-Golgi network vesicle"/>
    <property type="evidence" value="ECO:0007669"/>
    <property type="project" value="InterPro"/>
</dbReference>
<feature type="compositionally biased region" description="Low complexity" evidence="8">
    <location>
        <begin position="348"/>
        <end position="366"/>
    </location>
</feature>
<evidence type="ECO:0000256" key="8">
    <source>
        <dbReference type="SAM" id="MobiDB-lite"/>
    </source>
</evidence>
<evidence type="ECO:0000313" key="10">
    <source>
        <dbReference type="Proteomes" id="UP000026961"/>
    </source>
</evidence>
<dbReference type="Gramene" id="OGLUM07G12410.1">
    <property type="protein sequence ID" value="OGLUM07G12410.1"/>
    <property type="gene ID" value="OGLUM07G12410"/>
</dbReference>
<evidence type="ECO:0000256" key="6">
    <source>
        <dbReference type="ARBA" id="ARBA00023176"/>
    </source>
</evidence>
<dbReference type="GO" id="GO:0032050">
    <property type="term" value="F:clathrin heavy chain binding"/>
    <property type="evidence" value="ECO:0007669"/>
    <property type="project" value="TreeGrafter"/>
</dbReference>
<dbReference type="eggNOG" id="ENOG502QVX7">
    <property type="taxonomic scope" value="Eukaryota"/>
</dbReference>
<evidence type="ECO:0000256" key="1">
    <source>
        <dbReference type="ARBA" id="ARBA00003913"/>
    </source>
</evidence>
<evidence type="ECO:0000256" key="3">
    <source>
        <dbReference type="ARBA" id="ARBA00004277"/>
    </source>
</evidence>
<evidence type="ECO:0000256" key="4">
    <source>
        <dbReference type="ARBA" id="ARBA00005263"/>
    </source>
</evidence>
<dbReference type="GO" id="GO:0006886">
    <property type="term" value="P:intracellular protein transport"/>
    <property type="evidence" value="ECO:0007669"/>
    <property type="project" value="InterPro"/>
</dbReference>
<feature type="region of interest" description="Disordered" evidence="8">
    <location>
        <begin position="188"/>
        <end position="215"/>
    </location>
</feature>
<feature type="region of interest" description="Disordered" evidence="8">
    <location>
        <begin position="1"/>
        <end position="38"/>
    </location>
</feature>
<evidence type="ECO:0008006" key="11">
    <source>
        <dbReference type="Google" id="ProtNLM"/>
    </source>
</evidence>
<feature type="region of interest" description="Disordered" evidence="8">
    <location>
        <begin position="246"/>
        <end position="374"/>
    </location>
</feature>
<comment type="similarity">
    <text evidence="4">Belongs to the clathrin light chain family.</text>
</comment>
<proteinExistence type="inferred from homology"/>
<evidence type="ECO:0000256" key="5">
    <source>
        <dbReference type="ARBA" id="ARBA00023136"/>
    </source>
</evidence>
<comment type="subcellular location">
    <subcellularLocation>
        <location evidence="2">Cytoplasmic vesicle membrane</location>
        <topology evidence="2">Peripheral membrane protein</topology>
        <orientation evidence="2">Cytoplasmic side</orientation>
    </subcellularLocation>
    <subcellularLocation>
        <location evidence="3">Membrane</location>
        <location evidence="3">Coated pit</location>
        <topology evidence="3">Peripheral membrane protein</topology>
        <orientation evidence="3">Cytoplasmic side</orientation>
    </subcellularLocation>
</comment>
<comment type="function">
    <text evidence="1">Clathrin is the major protein of the polyhedral coat of coated pits and vesicles.</text>
</comment>
<feature type="compositionally biased region" description="Low complexity" evidence="8">
    <location>
        <begin position="268"/>
        <end position="281"/>
    </location>
</feature>
<dbReference type="GO" id="GO:0005198">
    <property type="term" value="F:structural molecule activity"/>
    <property type="evidence" value="ECO:0007669"/>
    <property type="project" value="InterPro"/>
</dbReference>
<reference evidence="9" key="1">
    <citation type="submission" date="2015-04" db="UniProtKB">
        <authorList>
            <consortium name="EnsemblPlants"/>
        </authorList>
    </citation>
    <scope>IDENTIFICATION</scope>
</reference>
<keyword evidence="10" id="KW-1185">Reference proteome</keyword>
<reference evidence="9" key="2">
    <citation type="submission" date="2018-05" db="EMBL/GenBank/DDBJ databases">
        <title>OgluRS3 (Oryza glumaepatula Reference Sequence Version 3).</title>
        <authorList>
            <person name="Zhang J."/>
            <person name="Kudrna D."/>
            <person name="Lee S."/>
            <person name="Talag J."/>
            <person name="Welchert J."/>
            <person name="Wing R.A."/>
        </authorList>
    </citation>
    <scope>NUCLEOTIDE SEQUENCE [LARGE SCALE GENOMIC DNA]</scope>
</reference>
<accession>A0A0E0AJA5</accession>
<evidence type="ECO:0000256" key="2">
    <source>
        <dbReference type="ARBA" id="ARBA00004180"/>
    </source>
</evidence>
<evidence type="ECO:0000256" key="7">
    <source>
        <dbReference type="ARBA" id="ARBA00023329"/>
    </source>
</evidence>
<dbReference type="GO" id="GO:0072583">
    <property type="term" value="P:clathrin-dependent endocytosis"/>
    <property type="evidence" value="ECO:0007669"/>
    <property type="project" value="EnsemblPlants"/>
</dbReference>
<keyword evidence="7" id="KW-0968">Cytoplasmic vesicle</keyword>
<name>A0A0E0AJA5_9ORYZ</name>
<feature type="compositionally biased region" description="Pro residues" evidence="8">
    <location>
        <begin position="301"/>
        <end position="313"/>
    </location>
</feature>